<protein>
    <recommendedName>
        <fullName evidence="1">DNA translocase FtsK</fullName>
    </recommendedName>
</protein>
<dbReference type="GO" id="GO:0006355">
    <property type="term" value="P:regulation of DNA-templated transcription"/>
    <property type="evidence" value="ECO:0007669"/>
    <property type="project" value="InterPro"/>
</dbReference>
<evidence type="ECO:0000256" key="4">
    <source>
        <dbReference type="ARBA" id="ARBA00022840"/>
    </source>
</evidence>
<evidence type="ECO:0000259" key="8">
    <source>
        <dbReference type="PROSITE" id="PS51372"/>
    </source>
</evidence>
<evidence type="ECO:0000256" key="1">
    <source>
        <dbReference type="ARBA" id="ARBA00020887"/>
    </source>
</evidence>
<evidence type="ECO:0000313" key="10">
    <source>
        <dbReference type="Proteomes" id="UP000051236"/>
    </source>
</evidence>
<dbReference type="InterPro" id="IPR003593">
    <property type="entry name" value="AAA+_ATPase"/>
</dbReference>
<dbReference type="SUPFAM" id="SSF52540">
    <property type="entry name" value="P-loop containing nucleoside triphosphate hydrolases"/>
    <property type="match status" value="1"/>
</dbReference>
<evidence type="ECO:0000256" key="2">
    <source>
        <dbReference type="ARBA" id="ARBA00022679"/>
    </source>
</evidence>
<dbReference type="Pfam" id="PF03610">
    <property type="entry name" value="EIIA-man"/>
    <property type="match status" value="1"/>
</dbReference>
<evidence type="ECO:0000259" key="7">
    <source>
        <dbReference type="PROSITE" id="PS51096"/>
    </source>
</evidence>
<dbReference type="CDD" id="cd00009">
    <property type="entry name" value="AAA"/>
    <property type="match status" value="1"/>
</dbReference>
<dbReference type="Gene3D" id="1.10.10.10">
    <property type="entry name" value="Winged helix-like DNA-binding domain superfamily/Winged helix DNA-binding domain"/>
    <property type="match status" value="1"/>
</dbReference>
<feature type="domain" description="PTS EIIA type-4" evidence="7">
    <location>
        <begin position="534"/>
        <end position="663"/>
    </location>
</feature>
<dbReference type="SUPFAM" id="SSF63520">
    <property type="entry name" value="PTS-regulatory domain, PRD"/>
    <property type="match status" value="1"/>
</dbReference>
<organism evidence="9 10">
    <name type="scientific">Agrilactobacillus composti DSM 18527 = JCM 14202</name>
    <dbReference type="NCBI Taxonomy" id="1423734"/>
    <lineage>
        <taxon>Bacteria</taxon>
        <taxon>Bacillati</taxon>
        <taxon>Bacillota</taxon>
        <taxon>Bacilli</taxon>
        <taxon>Lactobacillales</taxon>
        <taxon>Lactobacillaceae</taxon>
        <taxon>Agrilactobacillus</taxon>
    </lineage>
</organism>
<dbReference type="Pfam" id="PF00874">
    <property type="entry name" value="PRD"/>
    <property type="match status" value="1"/>
</dbReference>
<dbReference type="Proteomes" id="UP000051236">
    <property type="component" value="Unassembled WGS sequence"/>
</dbReference>
<evidence type="ECO:0000259" key="6">
    <source>
        <dbReference type="PROSITE" id="PS50045"/>
    </source>
</evidence>
<dbReference type="GO" id="GO:0009401">
    <property type="term" value="P:phosphoenolpyruvate-dependent sugar phosphotransferase system"/>
    <property type="evidence" value="ECO:0007669"/>
    <property type="project" value="InterPro"/>
</dbReference>
<dbReference type="EMBL" id="AZGA01000020">
    <property type="protein sequence ID" value="KRM34863.1"/>
    <property type="molecule type" value="Genomic_DNA"/>
</dbReference>
<dbReference type="Gene3D" id="3.40.50.510">
    <property type="entry name" value="Phosphotransferase system, mannose-type IIA component"/>
    <property type="match status" value="1"/>
</dbReference>
<keyword evidence="5" id="KW-0238">DNA-binding</keyword>
<evidence type="ECO:0000313" key="9">
    <source>
        <dbReference type="EMBL" id="KRM34863.1"/>
    </source>
</evidence>
<dbReference type="InterPro" id="IPR036388">
    <property type="entry name" value="WH-like_DNA-bd_sf"/>
</dbReference>
<reference evidence="9 10" key="1">
    <citation type="journal article" date="2015" name="Genome Announc.">
        <title>Expanding the biotechnology potential of lactobacilli through comparative genomics of 213 strains and associated genera.</title>
        <authorList>
            <person name="Sun Z."/>
            <person name="Harris H.M."/>
            <person name="McCann A."/>
            <person name="Guo C."/>
            <person name="Argimon S."/>
            <person name="Zhang W."/>
            <person name="Yang X."/>
            <person name="Jeffery I.B."/>
            <person name="Cooney J.C."/>
            <person name="Kagawa T.F."/>
            <person name="Liu W."/>
            <person name="Song Y."/>
            <person name="Salvetti E."/>
            <person name="Wrobel A."/>
            <person name="Rasinkangas P."/>
            <person name="Parkhill J."/>
            <person name="Rea M.C."/>
            <person name="O'Sullivan O."/>
            <person name="Ritari J."/>
            <person name="Douillard F.P."/>
            <person name="Paul Ross R."/>
            <person name="Yang R."/>
            <person name="Briner A.E."/>
            <person name="Felis G.E."/>
            <person name="de Vos W.M."/>
            <person name="Barrangou R."/>
            <person name="Klaenhammer T.R."/>
            <person name="Caufield P.W."/>
            <person name="Cui Y."/>
            <person name="Zhang H."/>
            <person name="O'Toole P.W."/>
        </authorList>
    </citation>
    <scope>NUCLEOTIDE SEQUENCE [LARGE SCALE GENOMIC DNA]</scope>
    <source>
        <strain evidence="9 10">DSM 18527</strain>
    </source>
</reference>
<dbReference type="PATRIC" id="fig|1423734.3.peg.2025"/>
<accession>A0A0R1XXV1</accession>
<dbReference type="GO" id="GO:0016740">
    <property type="term" value="F:transferase activity"/>
    <property type="evidence" value="ECO:0007669"/>
    <property type="project" value="UniProtKB-KW"/>
</dbReference>
<dbReference type="GO" id="GO:0003677">
    <property type="term" value="F:DNA binding"/>
    <property type="evidence" value="ECO:0007669"/>
    <property type="project" value="UniProtKB-KW"/>
</dbReference>
<dbReference type="AlphaFoldDB" id="A0A0R1XXV1"/>
<dbReference type="PANTHER" id="PTHR32071">
    <property type="entry name" value="TRANSCRIPTIONAL REGULATORY PROTEIN"/>
    <property type="match status" value="1"/>
</dbReference>
<name>A0A0R1XXV1_9LACO</name>
<keyword evidence="10" id="KW-1185">Reference proteome</keyword>
<dbReference type="Gene3D" id="1.10.1790.10">
    <property type="entry name" value="PRD domain"/>
    <property type="match status" value="1"/>
</dbReference>
<dbReference type="SUPFAM" id="SSF53062">
    <property type="entry name" value="PTS system fructose IIA component-like"/>
    <property type="match status" value="1"/>
</dbReference>
<comment type="caution">
    <text evidence="9">The sequence shown here is derived from an EMBL/GenBank/DDBJ whole genome shotgun (WGS) entry which is preliminary data.</text>
</comment>
<dbReference type="PANTHER" id="PTHR32071:SF38">
    <property type="entry name" value="PSP OPERON TRANSCRIPTIONAL ACTIVATOR"/>
    <property type="match status" value="1"/>
</dbReference>
<dbReference type="PROSITE" id="PS50045">
    <property type="entry name" value="SIGMA54_INTERACT_4"/>
    <property type="match status" value="1"/>
</dbReference>
<dbReference type="InterPro" id="IPR036634">
    <property type="entry name" value="PRD_sf"/>
</dbReference>
<dbReference type="SUPFAM" id="SSF46785">
    <property type="entry name" value="Winged helix' DNA-binding domain"/>
    <property type="match status" value="1"/>
</dbReference>
<feature type="domain" description="PRD" evidence="8">
    <location>
        <begin position="788"/>
        <end position="894"/>
    </location>
</feature>
<keyword evidence="3" id="KW-0547">Nucleotide-binding</keyword>
<evidence type="ECO:0000256" key="3">
    <source>
        <dbReference type="ARBA" id="ARBA00022741"/>
    </source>
</evidence>
<dbReference type="GO" id="GO:0016020">
    <property type="term" value="C:membrane"/>
    <property type="evidence" value="ECO:0007669"/>
    <property type="project" value="InterPro"/>
</dbReference>
<dbReference type="InterPro" id="IPR027417">
    <property type="entry name" value="P-loop_NTPase"/>
</dbReference>
<dbReference type="InterPro" id="IPR036390">
    <property type="entry name" value="WH_DNA-bd_sf"/>
</dbReference>
<dbReference type="GO" id="GO:0005524">
    <property type="term" value="F:ATP binding"/>
    <property type="evidence" value="ECO:0007669"/>
    <property type="project" value="UniProtKB-KW"/>
</dbReference>
<dbReference type="InterPro" id="IPR011608">
    <property type="entry name" value="PRD"/>
</dbReference>
<dbReference type="Pfam" id="PF00158">
    <property type="entry name" value="Sigma54_activat"/>
    <property type="match status" value="1"/>
</dbReference>
<evidence type="ECO:0000256" key="5">
    <source>
        <dbReference type="ARBA" id="ARBA00023125"/>
    </source>
</evidence>
<dbReference type="PROSITE" id="PS51096">
    <property type="entry name" value="PTS_EIIA_TYPE_4"/>
    <property type="match status" value="1"/>
</dbReference>
<dbReference type="InterPro" id="IPR004701">
    <property type="entry name" value="PTS_EIIA_man-typ"/>
</dbReference>
<sequence length="898" mass="100717">MFSIRENATLNRKKAFKPEQGECAMVSAKKRVLDTLTQLTEQTDAVTTMAIAEVLALSRSVTSHYLSQLLAEQKVKKIPGRPVRWQLIQTTPAVANTPLQLHALQKIIGANGSQLDNIRKCIAAVKYPNGGLNILLTGKSGVGKTYLAHRIYNYAKETQVIATDAPLKVLNCADYANNPELLSSILFGYIKGAFTGALHNKTGLLQAADGGYLLLDEIHRLSGENQEKLFTFMDTGHFRPIGENQRDSSASVRLILATTEDPQAVLLDTFRRRVPVNVHVSPYEDRPLDERLAFIRTLFHDEAQRFESNLQIKPDVVQMLTQLKPVGNVGYLKNLIKVACARANTREPKADAKLMVITLADFEGEDIAFHDAGQLFSTPMTIAQNMPLHLPNDQQQVDASTIQHFLTTHPHPTAAASRLMIQNLAAQHRHEPIQRPILHSLHQRFYNQVVRHRFGLKSTSEYEAIFFRLYAQRVVVSDEQLKHLQQEVANNYPRSVHVAARFYTSLPILDRNSHKLLAALLACCISELVDEKIPLRCLMVAHGSRTATSIQSVVNQLCGTYLVDAIDMPIDTTIDQLIVEAKNVVDAFDTANGFILLIDMGSLSQLYRQIKNALNGDVLVINNLTTATALDVALKIQSRLPFDQIAEHARNDYAISAQYFEGFAKGQNIVISCMSGLGISEKLRDIFQEVLGQQISLVTMDFSHLQQSVRANDRSEFESTLLVITTTNLPKSFTIPNINIYDLLTPDGQVFLHDVLKPYVDQPTFDDLYNRIVRFLSIEGVTERLSFLNPSVIIQEVETVIYKFEHYYHVKLDGKIKLNLYMHISLMVERLMTGAGATQANDLTPENTQEQEFFDVAKGICKPLELKYHIDINGYELSLLYQLFQAIVSDGDTPRIDS</sequence>
<dbReference type="InterPro" id="IPR036662">
    <property type="entry name" value="PTS_EIIA_man-typ_sf"/>
</dbReference>
<dbReference type="eggNOG" id="COG1221">
    <property type="taxonomic scope" value="Bacteria"/>
</dbReference>
<proteinExistence type="predicted"/>
<gene>
    <name evidence="9" type="ORF">FC83_GL002001</name>
</gene>
<dbReference type="SMART" id="SM00382">
    <property type="entry name" value="AAA"/>
    <property type="match status" value="1"/>
</dbReference>
<dbReference type="InterPro" id="IPR002078">
    <property type="entry name" value="Sigma_54_int"/>
</dbReference>
<feature type="domain" description="Sigma-54 factor interaction" evidence="6">
    <location>
        <begin position="108"/>
        <end position="341"/>
    </location>
</feature>
<keyword evidence="2" id="KW-0808">Transferase</keyword>
<keyword evidence="4" id="KW-0067">ATP-binding</keyword>
<dbReference type="Gene3D" id="3.40.50.300">
    <property type="entry name" value="P-loop containing nucleotide triphosphate hydrolases"/>
    <property type="match status" value="1"/>
</dbReference>
<dbReference type="PROSITE" id="PS51372">
    <property type="entry name" value="PRD_2"/>
    <property type="match status" value="1"/>
</dbReference>
<dbReference type="STRING" id="1423734.FC83_GL002001"/>